<feature type="region of interest" description="Disordered" evidence="1">
    <location>
        <begin position="169"/>
        <end position="192"/>
    </location>
</feature>
<keyword evidence="2" id="KW-1133">Transmembrane helix</keyword>
<keyword evidence="4" id="KW-1185">Reference proteome</keyword>
<evidence type="ECO:0000256" key="1">
    <source>
        <dbReference type="SAM" id="MobiDB-lite"/>
    </source>
</evidence>
<dbReference type="RefSeq" id="WP_345588344.1">
    <property type="nucleotide sequence ID" value="NZ_BAABJG010000015.1"/>
</dbReference>
<evidence type="ECO:0000313" key="4">
    <source>
        <dbReference type="Proteomes" id="UP001597180"/>
    </source>
</evidence>
<keyword evidence="2" id="KW-0812">Transmembrane</keyword>
<feature type="transmembrane region" description="Helical" evidence="2">
    <location>
        <begin position="59"/>
        <end position="78"/>
    </location>
</feature>
<dbReference type="Proteomes" id="UP001597180">
    <property type="component" value="Unassembled WGS sequence"/>
</dbReference>
<proteinExistence type="predicted"/>
<name>A0ABW3UP11_9BACL</name>
<gene>
    <name evidence="3" type="ORF">ACFQ4B_21245</name>
</gene>
<keyword evidence="2" id="KW-0472">Membrane</keyword>
<evidence type="ECO:0000313" key="3">
    <source>
        <dbReference type="EMBL" id="MFD1222648.1"/>
    </source>
</evidence>
<evidence type="ECO:0000256" key="2">
    <source>
        <dbReference type="SAM" id="Phobius"/>
    </source>
</evidence>
<dbReference type="EMBL" id="JBHTLU010000031">
    <property type="protein sequence ID" value="MFD1222648.1"/>
    <property type="molecule type" value="Genomic_DNA"/>
</dbReference>
<feature type="compositionally biased region" description="Polar residues" evidence="1">
    <location>
        <begin position="182"/>
        <end position="192"/>
    </location>
</feature>
<sequence>MKQEAELKEVLQQSLEAIPVPESLFQFAEEVPDRYARGEFQEMEARTPSRLPKRKVLPIVWKSTAAAVLLAVTFSAGVKMSPAFAEWVKGVPGMEIAVDWLRQIREQDGVQTAINHDYIPIEPVTFRTDGTVITISDMYLTEEELLFKSFIQTDLFDITDTRSPAHLSISPHQSLKGGGGTTASSVISSTDGSGKPILQETYKYQLADGTVQQFLDTGAEMILDVQMLTFQQEHRKSEVQDIGTIKVPIQRDKLLHNKVLEPKQVLAVGDPDLKELSLEKLTIQPTTMNLIVKGPEGWYYDFPRDTASAPYLKDDQGREYRYDPSGPGLLYYEDGKLQLPFSSSVFFDPEVHSLTLHIGDLTVGEWKPSQALELSLSGTFPQTVRFKHKDIVIEGADYAPEGYLHLKIQKESPEQTMLEGVSFHIAEQEDLTQRFEREGPEAYEAYIQKEREDREAFNVSGFGIAEDYRKQEYLDVYIPASKLGKYTLQLSRSRDTISVNRDYKISLKP</sequence>
<comment type="caution">
    <text evidence="3">The sequence shown here is derived from an EMBL/GenBank/DDBJ whole genome shotgun (WGS) entry which is preliminary data.</text>
</comment>
<accession>A0ABW3UP11</accession>
<organism evidence="3 4">
    <name type="scientific">Paenibacillus vulneris</name>
    <dbReference type="NCBI Taxonomy" id="1133364"/>
    <lineage>
        <taxon>Bacteria</taxon>
        <taxon>Bacillati</taxon>
        <taxon>Bacillota</taxon>
        <taxon>Bacilli</taxon>
        <taxon>Bacillales</taxon>
        <taxon>Paenibacillaceae</taxon>
        <taxon>Paenibacillus</taxon>
    </lineage>
</organism>
<reference evidence="4" key="1">
    <citation type="journal article" date="2019" name="Int. J. Syst. Evol. Microbiol.">
        <title>The Global Catalogue of Microorganisms (GCM) 10K type strain sequencing project: providing services to taxonomists for standard genome sequencing and annotation.</title>
        <authorList>
            <consortium name="The Broad Institute Genomics Platform"/>
            <consortium name="The Broad Institute Genome Sequencing Center for Infectious Disease"/>
            <person name="Wu L."/>
            <person name="Ma J."/>
        </authorList>
    </citation>
    <scope>NUCLEOTIDE SEQUENCE [LARGE SCALE GENOMIC DNA]</scope>
    <source>
        <strain evidence="4">CCUG 53270</strain>
    </source>
</reference>
<protein>
    <submittedName>
        <fullName evidence="3">DUF4179 domain-containing protein</fullName>
    </submittedName>
</protein>